<feature type="signal peptide" evidence="5">
    <location>
        <begin position="1"/>
        <end position="15"/>
    </location>
</feature>
<evidence type="ECO:0000256" key="4">
    <source>
        <dbReference type="SAM" id="MobiDB-lite"/>
    </source>
</evidence>
<keyword evidence="1 3" id="KW-0193">Cuticle</keyword>
<feature type="region of interest" description="Disordered" evidence="4">
    <location>
        <begin position="558"/>
        <end position="583"/>
    </location>
</feature>
<reference evidence="6 7" key="1">
    <citation type="submission" date="2023-11" db="EMBL/GenBank/DDBJ databases">
        <authorList>
            <person name="Okamura Y."/>
        </authorList>
    </citation>
    <scope>NUCLEOTIDE SEQUENCE [LARGE SCALE GENOMIC DNA]</scope>
</reference>
<dbReference type="AlphaFoldDB" id="A0AAV1JMU9"/>
<evidence type="ECO:0000256" key="3">
    <source>
        <dbReference type="PROSITE-ProRule" id="PRU00497"/>
    </source>
</evidence>
<evidence type="ECO:0000256" key="2">
    <source>
        <dbReference type="ARBA" id="ARBA00022729"/>
    </source>
</evidence>
<dbReference type="PRINTS" id="PR00947">
    <property type="entry name" value="CUTICLE"/>
</dbReference>
<dbReference type="PROSITE" id="PS00233">
    <property type="entry name" value="CHIT_BIND_RR_1"/>
    <property type="match status" value="1"/>
</dbReference>
<dbReference type="Proteomes" id="UP001497472">
    <property type="component" value="Unassembled WGS sequence"/>
</dbReference>
<feature type="chain" id="PRO_5043584067" evidence="5">
    <location>
        <begin position="16"/>
        <end position="583"/>
    </location>
</feature>
<organism evidence="6 7">
    <name type="scientific">Leptosia nina</name>
    <dbReference type="NCBI Taxonomy" id="320188"/>
    <lineage>
        <taxon>Eukaryota</taxon>
        <taxon>Metazoa</taxon>
        <taxon>Ecdysozoa</taxon>
        <taxon>Arthropoda</taxon>
        <taxon>Hexapoda</taxon>
        <taxon>Insecta</taxon>
        <taxon>Pterygota</taxon>
        <taxon>Neoptera</taxon>
        <taxon>Endopterygota</taxon>
        <taxon>Lepidoptera</taxon>
        <taxon>Glossata</taxon>
        <taxon>Ditrysia</taxon>
        <taxon>Papilionoidea</taxon>
        <taxon>Pieridae</taxon>
        <taxon>Pierinae</taxon>
        <taxon>Leptosia</taxon>
    </lineage>
</organism>
<dbReference type="GO" id="GO:0008010">
    <property type="term" value="F:structural constituent of chitin-based larval cuticle"/>
    <property type="evidence" value="ECO:0007669"/>
    <property type="project" value="TreeGrafter"/>
</dbReference>
<gene>
    <name evidence="6" type="ORF">LNINA_LOCUS10010</name>
</gene>
<evidence type="ECO:0000313" key="6">
    <source>
        <dbReference type="EMBL" id="CAK1550818.1"/>
    </source>
</evidence>
<sequence>MKILLVLLVVDLTTGNLLNREYLPPPGAHLSGGILNHNDLPLELPKEQILLTDVLDNLKTFPEDEVTKIGSNVDAKATNVPGIYDVYYNTPPMYSTTTLSPHMELYSTVPLQTSTGISGKTDFVIKVTEPDFKTTQYDDFVRHNVPFTSQFSTLNMNDGNTENLPNTELASTSSPTTVTSSLVTNGDYETTTYNMPEQNPSTLFPERKQSFYDRTAITSNQNNVLAPDDFSYSFDTSNGLHSYVSGTANNGVKTKGTYSYVGDDGKLYKMEYTADENGFQPRGDHIPTSPPIPKEIQNVIEQAYKDKAAGIFDDGSYSEEKYGYKKYMPQTGNTKKISFSQRPYTSLGNSDDLNKQEPKYHRIPNNYITTKYDNPDDISSTVGGSADNIIPVQIIYEKGYEYSPPQNGFYLMQNSKLKPTKNDKNILAPKEEQLSQNPDYNLAKIVPTSDRFDYNPPGRNVNELSKESYSTNDGFENNPGILNTGNTYYSENEGTDYTRPISTHIDSSTPDENLRETFSPSATETPYLLGINSAMDNGDSNYTLENNNASELPILENSGTTYREDFSGPKQRPRYDPSGGYYY</sequence>
<dbReference type="InterPro" id="IPR050468">
    <property type="entry name" value="Cuticle_Struct_Prot"/>
</dbReference>
<name>A0AAV1JMU9_9NEOP</name>
<proteinExistence type="predicted"/>
<feature type="compositionally biased region" description="Polar residues" evidence="4">
    <location>
        <begin position="156"/>
        <end position="170"/>
    </location>
</feature>
<protein>
    <submittedName>
        <fullName evidence="6">Uncharacterized protein</fullName>
    </submittedName>
</protein>
<dbReference type="InterPro" id="IPR031311">
    <property type="entry name" value="CHIT_BIND_RR_consensus"/>
</dbReference>
<dbReference type="EMBL" id="CAVLEF010000088">
    <property type="protein sequence ID" value="CAK1550818.1"/>
    <property type="molecule type" value="Genomic_DNA"/>
</dbReference>
<dbReference type="InterPro" id="IPR000618">
    <property type="entry name" value="Insect_cuticle"/>
</dbReference>
<dbReference type="PANTHER" id="PTHR10380:SF173">
    <property type="entry name" value="CUTICULAR PROTEIN 47EF, ISOFORM C-RELATED"/>
    <property type="match status" value="1"/>
</dbReference>
<evidence type="ECO:0000313" key="7">
    <source>
        <dbReference type="Proteomes" id="UP001497472"/>
    </source>
</evidence>
<keyword evidence="2 5" id="KW-0732">Signal</keyword>
<evidence type="ECO:0000256" key="5">
    <source>
        <dbReference type="SAM" id="SignalP"/>
    </source>
</evidence>
<dbReference type="GO" id="GO:0062129">
    <property type="term" value="C:chitin-based extracellular matrix"/>
    <property type="evidence" value="ECO:0007669"/>
    <property type="project" value="TreeGrafter"/>
</dbReference>
<evidence type="ECO:0000256" key="1">
    <source>
        <dbReference type="ARBA" id="ARBA00022460"/>
    </source>
</evidence>
<accession>A0AAV1JMU9</accession>
<dbReference type="PANTHER" id="PTHR10380">
    <property type="entry name" value="CUTICLE PROTEIN"/>
    <property type="match status" value="1"/>
</dbReference>
<dbReference type="PROSITE" id="PS51155">
    <property type="entry name" value="CHIT_BIND_RR_2"/>
    <property type="match status" value="1"/>
</dbReference>
<keyword evidence="7" id="KW-1185">Reference proteome</keyword>
<comment type="caution">
    <text evidence="6">The sequence shown here is derived from an EMBL/GenBank/DDBJ whole genome shotgun (WGS) entry which is preliminary data.</text>
</comment>
<dbReference type="Pfam" id="PF00379">
    <property type="entry name" value="Chitin_bind_4"/>
    <property type="match status" value="1"/>
</dbReference>
<feature type="region of interest" description="Disordered" evidence="4">
    <location>
        <begin position="156"/>
        <end position="179"/>
    </location>
</feature>